<evidence type="ECO:0000313" key="2">
    <source>
        <dbReference type="Proteomes" id="UP001500975"/>
    </source>
</evidence>
<name>A0ABP8ICZ6_9BURK</name>
<dbReference type="Proteomes" id="UP001500975">
    <property type="component" value="Unassembled WGS sequence"/>
</dbReference>
<evidence type="ECO:0000313" key="1">
    <source>
        <dbReference type="EMBL" id="GAA4356013.1"/>
    </source>
</evidence>
<sequence length="111" mass="12989">MQVLFNARGAEALAWREVAVMRTRFVMRRLHWMVPRAYVHLDDVNGPRGGPDKRCRIELRAPGADPLVVTSIATDWRRALDTALKRAAHALMRWWRRRRTQPPALRRVPSR</sequence>
<evidence type="ECO:0008006" key="3">
    <source>
        <dbReference type="Google" id="ProtNLM"/>
    </source>
</evidence>
<dbReference type="RefSeq" id="WP_345541227.1">
    <property type="nucleotide sequence ID" value="NZ_BAABGJ010000080.1"/>
</dbReference>
<gene>
    <name evidence="1" type="ORF">GCM10023165_48700</name>
</gene>
<dbReference type="SUPFAM" id="SSF69754">
    <property type="entry name" value="Ribosome binding protein Y (YfiA homologue)"/>
    <property type="match status" value="1"/>
</dbReference>
<reference evidence="2" key="1">
    <citation type="journal article" date="2019" name="Int. J. Syst. Evol. Microbiol.">
        <title>The Global Catalogue of Microorganisms (GCM) 10K type strain sequencing project: providing services to taxonomists for standard genome sequencing and annotation.</title>
        <authorList>
            <consortium name="The Broad Institute Genomics Platform"/>
            <consortium name="The Broad Institute Genome Sequencing Center for Infectious Disease"/>
            <person name="Wu L."/>
            <person name="Ma J."/>
        </authorList>
    </citation>
    <scope>NUCLEOTIDE SEQUENCE [LARGE SCALE GENOMIC DNA]</scope>
    <source>
        <strain evidence="2">JCM 17804</strain>
    </source>
</reference>
<keyword evidence="2" id="KW-1185">Reference proteome</keyword>
<proteinExistence type="predicted"/>
<dbReference type="InterPro" id="IPR036567">
    <property type="entry name" value="RHF-like"/>
</dbReference>
<dbReference type="Gene3D" id="3.30.160.100">
    <property type="entry name" value="Ribosome hibernation promotion factor-like"/>
    <property type="match status" value="1"/>
</dbReference>
<comment type="caution">
    <text evidence="1">The sequence shown here is derived from an EMBL/GenBank/DDBJ whole genome shotgun (WGS) entry which is preliminary data.</text>
</comment>
<organism evidence="1 2">
    <name type="scientific">Variovorax defluvii</name>
    <dbReference type="NCBI Taxonomy" id="913761"/>
    <lineage>
        <taxon>Bacteria</taxon>
        <taxon>Pseudomonadati</taxon>
        <taxon>Pseudomonadota</taxon>
        <taxon>Betaproteobacteria</taxon>
        <taxon>Burkholderiales</taxon>
        <taxon>Comamonadaceae</taxon>
        <taxon>Variovorax</taxon>
    </lineage>
</organism>
<dbReference type="EMBL" id="BAABGJ010000080">
    <property type="protein sequence ID" value="GAA4356013.1"/>
    <property type="molecule type" value="Genomic_DNA"/>
</dbReference>
<protein>
    <recommendedName>
        <fullName evidence="3">HPF/RaiA family ribosome-associated protein</fullName>
    </recommendedName>
</protein>
<accession>A0ABP8ICZ6</accession>